<dbReference type="SMART" id="SM01085">
    <property type="entry name" value="CK_II_beta"/>
    <property type="match status" value="1"/>
</dbReference>
<dbReference type="RefSeq" id="XP_001751070.1">
    <property type="nucleotide sequence ID" value="XM_001751018.1"/>
</dbReference>
<protein>
    <recommendedName>
        <fullName evidence="2">Casein kinase II subunit beta</fullName>
        <shortName evidence="2">CK II beta</shortName>
    </recommendedName>
</protein>
<dbReference type="Gene3D" id="2.20.25.20">
    <property type="match status" value="1"/>
</dbReference>
<dbReference type="InterPro" id="IPR000704">
    <property type="entry name" value="Casein_kinase_II_reg-sub"/>
</dbReference>
<accession>A9VEC3</accession>
<dbReference type="STRING" id="81824.A9VEC3"/>
<dbReference type="PANTHER" id="PTHR11740">
    <property type="entry name" value="CASEIN KINASE II SUBUNIT BETA"/>
    <property type="match status" value="1"/>
</dbReference>
<dbReference type="FunFam" id="2.20.25.20:FF:000002">
    <property type="entry name" value="Casein kinase II subunit beta"/>
    <property type="match status" value="1"/>
</dbReference>
<dbReference type="Pfam" id="PF01214">
    <property type="entry name" value="CK_II_beta"/>
    <property type="match status" value="1"/>
</dbReference>
<feature type="region of interest" description="Disordered" evidence="3">
    <location>
        <begin position="1"/>
        <end position="23"/>
    </location>
</feature>
<dbReference type="InterPro" id="IPR035991">
    <property type="entry name" value="Casein_kinase_II_beta-like"/>
</dbReference>
<dbReference type="eggNOG" id="KOG3092">
    <property type="taxonomic scope" value="Eukaryota"/>
</dbReference>
<dbReference type="AlphaFoldDB" id="A9VEC3"/>
<dbReference type="GeneID" id="5896330"/>
<dbReference type="EMBL" id="CH991615">
    <property type="protein sequence ID" value="EDQ84122.1"/>
    <property type="molecule type" value="Genomic_DNA"/>
</dbReference>
<keyword evidence="5" id="KW-1185">Reference proteome</keyword>
<dbReference type="PROSITE" id="PS01101">
    <property type="entry name" value="CK2_BETA"/>
    <property type="match status" value="1"/>
</dbReference>
<evidence type="ECO:0000313" key="5">
    <source>
        <dbReference type="Proteomes" id="UP000001357"/>
    </source>
</evidence>
<evidence type="ECO:0000313" key="4">
    <source>
        <dbReference type="EMBL" id="EDQ84122.1"/>
    </source>
</evidence>
<evidence type="ECO:0000256" key="3">
    <source>
        <dbReference type="SAM" id="MobiDB-lite"/>
    </source>
</evidence>
<dbReference type="InParanoid" id="A9VEC3"/>
<reference evidence="4 5" key="1">
    <citation type="journal article" date="2008" name="Nature">
        <title>The genome of the choanoflagellate Monosiga brevicollis and the origin of metazoans.</title>
        <authorList>
            <consortium name="JGI Sequencing"/>
            <person name="King N."/>
            <person name="Westbrook M.J."/>
            <person name="Young S.L."/>
            <person name="Kuo A."/>
            <person name="Abedin M."/>
            <person name="Chapman J."/>
            <person name="Fairclough S."/>
            <person name="Hellsten U."/>
            <person name="Isogai Y."/>
            <person name="Letunic I."/>
            <person name="Marr M."/>
            <person name="Pincus D."/>
            <person name="Putnam N."/>
            <person name="Rokas A."/>
            <person name="Wright K.J."/>
            <person name="Zuzow R."/>
            <person name="Dirks W."/>
            <person name="Good M."/>
            <person name="Goodstein D."/>
            <person name="Lemons D."/>
            <person name="Li W."/>
            <person name="Lyons J.B."/>
            <person name="Morris A."/>
            <person name="Nichols S."/>
            <person name="Richter D.J."/>
            <person name="Salamov A."/>
            <person name="Bork P."/>
            <person name="Lim W.A."/>
            <person name="Manning G."/>
            <person name="Miller W.T."/>
            <person name="McGinnis W."/>
            <person name="Shapiro H."/>
            <person name="Tjian R."/>
            <person name="Grigoriev I.V."/>
            <person name="Rokhsar D."/>
        </authorList>
    </citation>
    <scope>NUCLEOTIDE SEQUENCE [LARGE SCALE GENOMIC DNA]</scope>
    <source>
        <strain evidence="5">MX1 / ATCC 50154</strain>
    </source>
</reference>
<dbReference type="SUPFAM" id="SSF57798">
    <property type="entry name" value="Casein kinase II beta subunit"/>
    <property type="match status" value="1"/>
</dbReference>
<dbReference type="GO" id="GO:0019887">
    <property type="term" value="F:protein kinase regulator activity"/>
    <property type="evidence" value="ECO:0007669"/>
    <property type="project" value="InterPro"/>
</dbReference>
<gene>
    <name evidence="4" type="ORF">MONBRDRAFT_13118</name>
</gene>
<evidence type="ECO:0000256" key="1">
    <source>
        <dbReference type="ARBA" id="ARBA00006941"/>
    </source>
</evidence>
<sequence>MTSHGRDSGDSTMSSSEENQSATGISTLLTGRASRLRLVTCVQANDFGTCPRVLCEQQAVLPVGVSDVPGDATVKLFCPRCNDIYTPKASRHQHVDGVYFGTTFPHMLFAVHPEFRPTQQVTHYEPKIYGFKLHATAYEEMKKRRDVERDIETAVASMRTARKY</sequence>
<organism evidence="4 5">
    <name type="scientific">Monosiga brevicollis</name>
    <name type="common">Choanoflagellate</name>
    <dbReference type="NCBI Taxonomy" id="81824"/>
    <lineage>
        <taxon>Eukaryota</taxon>
        <taxon>Choanoflagellata</taxon>
        <taxon>Craspedida</taxon>
        <taxon>Salpingoecidae</taxon>
        <taxon>Monosiga</taxon>
    </lineage>
</organism>
<dbReference type="KEGG" id="mbr:MONBRDRAFT_13118"/>
<dbReference type="GO" id="GO:0005956">
    <property type="term" value="C:protein kinase CK2 complex"/>
    <property type="evidence" value="ECO:0007669"/>
    <property type="project" value="UniProtKB-UniRule"/>
</dbReference>
<dbReference type="PANTHER" id="PTHR11740:SF0">
    <property type="entry name" value="CASEIN KINASE II SUBUNIT BETA"/>
    <property type="match status" value="1"/>
</dbReference>
<proteinExistence type="inferred from homology"/>
<comment type="subunit">
    <text evidence="2">Tetramer of two alpha and two beta subunits.</text>
</comment>
<evidence type="ECO:0000256" key="2">
    <source>
        <dbReference type="RuleBase" id="RU361268"/>
    </source>
</evidence>
<name>A9VEC3_MONBE</name>
<dbReference type="Proteomes" id="UP000001357">
    <property type="component" value="Unassembled WGS sequence"/>
</dbReference>
<comment type="similarity">
    <text evidence="1 2">Belongs to the casein kinase 2 subunit beta family.</text>
</comment>
<feature type="compositionally biased region" description="Polar residues" evidence="3">
    <location>
        <begin position="10"/>
        <end position="23"/>
    </location>
</feature>
<dbReference type="PRINTS" id="PR00472">
    <property type="entry name" value="CASNKINASEII"/>
</dbReference>